<evidence type="ECO:0000256" key="13">
    <source>
        <dbReference type="ARBA" id="ARBA00042775"/>
    </source>
</evidence>
<evidence type="ECO:0000256" key="1">
    <source>
        <dbReference type="ARBA" id="ARBA00004382"/>
    </source>
</evidence>
<protein>
    <recommendedName>
        <fullName evidence="2">Parvulin-like PPIase</fullName>
    </recommendedName>
    <alternativeName>
        <fullName evidence="9">Peptidyl-prolyl cis-trans isomerase plp</fullName>
    </alternativeName>
    <alternativeName>
        <fullName evidence="12">Periplasmic chaperone PpiD</fullName>
    </alternativeName>
    <alternativeName>
        <fullName evidence="13">Periplasmic folding chaperone</fullName>
    </alternativeName>
    <alternativeName>
        <fullName evidence="10">Rotamase plp</fullName>
    </alternativeName>
</protein>
<comment type="subcellular location">
    <subcellularLocation>
        <location evidence="1">Cell inner membrane</location>
        <topology evidence="1">Single-pass type II membrane protein</topology>
        <orientation evidence="1">Periplasmic side</orientation>
    </subcellularLocation>
</comment>
<evidence type="ECO:0000313" key="17">
    <source>
        <dbReference type="Proteomes" id="UP000053791"/>
    </source>
</evidence>
<feature type="domain" description="PpiC" evidence="15">
    <location>
        <begin position="245"/>
        <end position="363"/>
    </location>
</feature>
<dbReference type="EMBL" id="LQBQ01000001">
    <property type="protein sequence ID" value="KUJ85930.1"/>
    <property type="molecule type" value="Genomic_DNA"/>
</dbReference>
<evidence type="ECO:0000256" key="10">
    <source>
        <dbReference type="ARBA" id="ARBA00031484"/>
    </source>
</evidence>
<evidence type="ECO:0000256" key="3">
    <source>
        <dbReference type="ARBA" id="ARBA00022475"/>
    </source>
</evidence>
<dbReference type="Gene3D" id="3.10.50.40">
    <property type="match status" value="1"/>
</dbReference>
<evidence type="ECO:0000259" key="15">
    <source>
        <dbReference type="Pfam" id="PF13145"/>
    </source>
</evidence>
<evidence type="ECO:0000256" key="6">
    <source>
        <dbReference type="ARBA" id="ARBA00022989"/>
    </source>
</evidence>
<dbReference type="STRING" id="1685379.AVO45_02835"/>
<keyword evidence="7 14" id="KW-0472">Membrane</keyword>
<organism evidence="16 17">
    <name type="scientific">Ruegeria marisrubri</name>
    <dbReference type="NCBI Taxonomy" id="1685379"/>
    <lineage>
        <taxon>Bacteria</taxon>
        <taxon>Pseudomonadati</taxon>
        <taxon>Pseudomonadota</taxon>
        <taxon>Alphaproteobacteria</taxon>
        <taxon>Rhodobacterales</taxon>
        <taxon>Roseobacteraceae</taxon>
        <taxon>Ruegeria</taxon>
    </lineage>
</organism>
<evidence type="ECO:0000256" key="8">
    <source>
        <dbReference type="ARBA" id="ARBA00023186"/>
    </source>
</evidence>
<keyword evidence="17" id="KW-1185">Reference proteome</keyword>
<evidence type="ECO:0000256" key="7">
    <source>
        <dbReference type="ARBA" id="ARBA00023136"/>
    </source>
</evidence>
<keyword evidence="4" id="KW-0997">Cell inner membrane</keyword>
<dbReference type="PANTHER" id="PTHR47529">
    <property type="entry name" value="PEPTIDYL-PROLYL CIS-TRANS ISOMERASE D"/>
    <property type="match status" value="1"/>
</dbReference>
<dbReference type="Pfam" id="PF13624">
    <property type="entry name" value="SurA_N_3"/>
    <property type="match status" value="1"/>
</dbReference>
<name>A0A101CZ78_9RHOB</name>
<dbReference type="GO" id="GO:0003755">
    <property type="term" value="F:peptidyl-prolyl cis-trans isomerase activity"/>
    <property type="evidence" value="ECO:0007669"/>
    <property type="project" value="InterPro"/>
</dbReference>
<evidence type="ECO:0000313" key="16">
    <source>
        <dbReference type="EMBL" id="KUJ85930.1"/>
    </source>
</evidence>
<evidence type="ECO:0000256" key="2">
    <source>
        <dbReference type="ARBA" id="ARBA00018370"/>
    </source>
</evidence>
<dbReference type="InterPro" id="IPR052029">
    <property type="entry name" value="PpiD_chaperone"/>
</dbReference>
<keyword evidence="8" id="KW-0143">Chaperone</keyword>
<evidence type="ECO:0000256" key="4">
    <source>
        <dbReference type="ARBA" id="ARBA00022519"/>
    </source>
</evidence>
<keyword evidence="6 14" id="KW-1133">Transmembrane helix</keyword>
<sequence>MAAGIKSFSKTFVWILMGLLMLGLAGFGAVNLSGTVRTVAQVGDETVTVDQYARELQREIRAVEAQTGQPLQMAQAREMGLDQAALARLIALASLDNEVAQLGVSIGDENLQKEIVSIQAFQGVDGKFDREAYRFQLEQIGVSEAEFEEDLRKEAARTLVQGAIMGGVSMPDTMASTLADYVGARRSFTVATLSSEHLEAPVAAPTEEQIQAYYEEHTDRFQLPRTKRLTYALLSPEMLLDEVQVDDESVRRLYEQREAEFKQPERRLVERLVFADQEAAETALAQLEVGGTTFEQLVQDRGLELRDIDLGDITADELGEAAEAVFAAEVGEVLGPLPSDLGPALFRVNGALAEDITTFEEAEADLRDELAAERARRLIEAQSEDINDLLAGGATLEELANETQMELGQIDWTAESSEGIAAYDGFRAAAEAVTEGDFPEIAFLEDGSIFALRLDEELAPRPEPLESAKNRVIAAWMQEKTAQALLEQANGVLAKLATDGDFTATGLPFRVENGLTRTAFIDGVPADFMEQVFKMQPGDMKVIPGPGTALIVRLDEVLPPAETEELTQMREALSAQLDQALAQNIFNIYVRDTQIRAQPTLDQRALNAVQANFQ</sequence>
<evidence type="ECO:0000256" key="12">
    <source>
        <dbReference type="ARBA" id="ARBA00040743"/>
    </source>
</evidence>
<dbReference type="RefSeq" id="WP_068344261.1">
    <property type="nucleotide sequence ID" value="NZ_LQBQ01000001.1"/>
</dbReference>
<dbReference type="GO" id="GO:0005886">
    <property type="term" value="C:plasma membrane"/>
    <property type="evidence" value="ECO:0007669"/>
    <property type="project" value="UniProtKB-SubCell"/>
</dbReference>
<proteinExistence type="inferred from homology"/>
<dbReference type="AlphaFoldDB" id="A0A101CZ78"/>
<dbReference type="InterPro" id="IPR027304">
    <property type="entry name" value="Trigger_fact/SurA_dom_sf"/>
</dbReference>
<reference evidence="16 17" key="1">
    <citation type="submission" date="2015-12" db="EMBL/GenBank/DDBJ databases">
        <authorList>
            <person name="Shamseldin A."/>
            <person name="Moawad H."/>
            <person name="Abd El-Rahim W.M."/>
            <person name="Sadowsky M.J."/>
        </authorList>
    </citation>
    <scope>NUCLEOTIDE SEQUENCE [LARGE SCALE GENOMIC DNA]</scope>
    <source>
        <strain evidence="16 17">ZGT118</strain>
    </source>
</reference>
<feature type="transmembrane region" description="Helical" evidence="14">
    <location>
        <begin position="12"/>
        <end position="32"/>
    </location>
</feature>
<comment type="caution">
    <text evidence="16">The sequence shown here is derived from an EMBL/GenBank/DDBJ whole genome shotgun (WGS) entry which is preliminary data.</text>
</comment>
<dbReference type="InterPro" id="IPR000297">
    <property type="entry name" value="PPIase_PpiC"/>
</dbReference>
<dbReference type="PANTHER" id="PTHR47529:SF1">
    <property type="entry name" value="PERIPLASMIC CHAPERONE PPID"/>
    <property type="match status" value="1"/>
</dbReference>
<evidence type="ECO:0000256" key="11">
    <source>
        <dbReference type="ARBA" id="ARBA00038408"/>
    </source>
</evidence>
<gene>
    <name evidence="16" type="ORF">AVO45_02835</name>
</gene>
<comment type="similarity">
    <text evidence="11">Belongs to the PpiD chaperone family.</text>
</comment>
<dbReference type="Proteomes" id="UP000053791">
    <property type="component" value="Unassembled WGS sequence"/>
</dbReference>
<keyword evidence="16" id="KW-0413">Isomerase</keyword>
<keyword evidence="5 14" id="KW-0812">Transmembrane</keyword>
<dbReference type="SUPFAM" id="SSF109998">
    <property type="entry name" value="Triger factor/SurA peptide-binding domain-like"/>
    <property type="match status" value="1"/>
</dbReference>
<dbReference type="Pfam" id="PF13145">
    <property type="entry name" value="Rotamase_2"/>
    <property type="match status" value="1"/>
</dbReference>
<evidence type="ECO:0000256" key="9">
    <source>
        <dbReference type="ARBA" id="ARBA00030642"/>
    </source>
</evidence>
<dbReference type="OrthoDB" id="9768393at2"/>
<keyword evidence="3" id="KW-1003">Cell membrane</keyword>
<evidence type="ECO:0000256" key="5">
    <source>
        <dbReference type="ARBA" id="ARBA00022692"/>
    </source>
</evidence>
<dbReference type="Gene3D" id="1.10.4030.10">
    <property type="entry name" value="Porin chaperone SurA, peptide-binding domain"/>
    <property type="match status" value="1"/>
</dbReference>
<dbReference type="SUPFAM" id="SSF54534">
    <property type="entry name" value="FKBP-like"/>
    <property type="match status" value="1"/>
</dbReference>
<accession>A0A101CZ78</accession>
<evidence type="ECO:0000256" key="14">
    <source>
        <dbReference type="SAM" id="Phobius"/>
    </source>
</evidence>
<dbReference type="InterPro" id="IPR046357">
    <property type="entry name" value="PPIase_dom_sf"/>
</dbReference>